<keyword evidence="5" id="KW-1185">Reference proteome</keyword>
<reference evidence="4 5" key="1">
    <citation type="submission" date="2021-03" db="EMBL/GenBank/DDBJ databases">
        <title>Caproiciproducens sp. nov. isolated from feces of cow.</title>
        <authorList>
            <person name="Choi J.-Y."/>
        </authorList>
    </citation>
    <scope>NUCLEOTIDE SEQUENCE [LARGE SCALE GENOMIC DNA]</scope>
    <source>
        <strain evidence="4 5">AGMB10547</strain>
    </source>
</reference>
<protein>
    <submittedName>
        <fullName evidence="4">Hsp20/alpha crystallin family protein</fullName>
    </submittedName>
</protein>
<dbReference type="CDD" id="cd06471">
    <property type="entry name" value="ACD_LpsHSP_like"/>
    <property type="match status" value="1"/>
</dbReference>
<evidence type="ECO:0000256" key="1">
    <source>
        <dbReference type="PROSITE-ProRule" id="PRU00285"/>
    </source>
</evidence>
<dbReference type="Pfam" id="PF00011">
    <property type="entry name" value="HSP20"/>
    <property type="match status" value="1"/>
</dbReference>
<name>A0ABS7DLP4_9FIRM</name>
<dbReference type="InterPro" id="IPR031107">
    <property type="entry name" value="Small_HSP"/>
</dbReference>
<accession>A0ABS7DLP4</accession>
<proteinExistence type="inferred from homology"/>
<dbReference type="Proteomes" id="UP000719942">
    <property type="component" value="Unassembled WGS sequence"/>
</dbReference>
<evidence type="ECO:0000313" key="4">
    <source>
        <dbReference type="EMBL" id="MBW7572216.1"/>
    </source>
</evidence>
<organism evidence="4 5">
    <name type="scientific">Caproiciproducens faecalis</name>
    <dbReference type="NCBI Taxonomy" id="2820301"/>
    <lineage>
        <taxon>Bacteria</taxon>
        <taxon>Bacillati</taxon>
        <taxon>Bacillota</taxon>
        <taxon>Clostridia</taxon>
        <taxon>Eubacteriales</taxon>
        <taxon>Acutalibacteraceae</taxon>
        <taxon>Caproiciproducens</taxon>
    </lineage>
</organism>
<dbReference type="InterPro" id="IPR008978">
    <property type="entry name" value="HSP20-like_chaperone"/>
</dbReference>
<dbReference type="PANTHER" id="PTHR11527">
    <property type="entry name" value="HEAT-SHOCK PROTEIN 20 FAMILY MEMBER"/>
    <property type="match status" value="1"/>
</dbReference>
<gene>
    <name evidence="4" type="ORF">J5W02_05260</name>
</gene>
<dbReference type="SUPFAM" id="SSF49764">
    <property type="entry name" value="HSP20-like chaperones"/>
    <property type="match status" value="1"/>
</dbReference>
<dbReference type="EMBL" id="JAGFNZ010000002">
    <property type="protein sequence ID" value="MBW7572216.1"/>
    <property type="molecule type" value="Genomic_DNA"/>
</dbReference>
<evidence type="ECO:0000313" key="5">
    <source>
        <dbReference type="Proteomes" id="UP000719942"/>
    </source>
</evidence>
<dbReference type="Gene3D" id="2.60.40.790">
    <property type="match status" value="1"/>
</dbReference>
<comment type="similarity">
    <text evidence="1 2">Belongs to the small heat shock protein (HSP20) family.</text>
</comment>
<evidence type="ECO:0000259" key="3">
    <source>
        <dbReference type="PROSITE" id="PS01031"/>
    </source>
</evidence>
<dbReference type="PROSITE" id="PS01031">
    <property type="entry name" value="SHSP"/>
    <property type="match status" value="1"/>
</dbReference>
<dbReference type="InterPro" id="IPR002068">
    <property type="entry name" value="A-crystallin/Hsp20_dom"/>
</dbReference>
<feature type="domain" description="SHSP" evidence="3">
    <location>
        <begin position="29"/>
        <end position="140"/>
    </location>
</feature>
<comment type="caution">
    <text evidence="4">The sequence shown here is derived from an EMBL/GenBank/DDBJ whole genome shotgun (WGS) entry which is preliminary data.</text>
</comment>
<sequence length="140" mass="16450">MFDLMPFGRRENNLFNYFDNMEKNFFGDISQGLSSFRTDVIDNGDKYLLKAELPGFKKEDIKIDIEGDRLTVSAEHKDETEEKNDNYIRRERRYGSFSRSFDISNIKCNEISAEYKDGILELSMPKLESVVPESRRIEIQ</sequence>
<evidence type="ECO:0000256" key="2">
    <source>
        <dbReference type="RuleBase" id="RU003616"/>
    </source>
</evidence>